<evidence type="ECO:0000256" key="1">
    <source>
        <dbReference type="SAM" id="MobiDB-lite"/>
    </source>
</evidence>
<dbReference type="InterPro" id="IPR002589">
    <property type="entry name" value="Macro_dom"/>
</dbReference>
<proteinExistence type="predicted"/>
<evidence type="ECO:0000259" key="2">
    <source>
        <dbReference type="PROSITE" id="PS51154"/>
    </source>
</evidence>
<dbReference type="InterPro" id="IPR036265">
    <property type="entry name" value="HIT-like_sf"/>
</dbReference>
<protein>
    <recommendedName>
        <fullName evidence="2">Macro domain-containing protein</fullName>
    </recommendedName>
</protein>
<dbReference type="GO" id="GO:0003725">
    <property type="term" value="F:double-stranded RNA binding"/>
    <property type="evidence" value="ECO:0000318"/>
    <property type="project" value="GO_Central"/>
</dbReference>
<dbReference type="PANTHER" id="PTHR12486">
    <property type="entry name" value="APRATAXIN-RELATED"/>
    <property type="match status" value="1"/>
</dbReference>
<dbReference type="PANTHER" id="PTHR12486:SF4">
    <property type="entry name" value="APRATAXIN"/>
    <property type="match status" value="1"/>
</dbReference>
<dbReference type="Pfam" id="PF13671">
    <property type="entry name" value="AAA_33"/>
    <property type="match status" value="1"/>
</dbReference>
<dbReference type="PaxDb" id="3218-PP1S80_34V6.1"/>
<organism evidence="3">
    <name type="scientific">Physcomitrium patens</name>
    <name type="common">Spreading-leaved earth moss</name>
    <name type="synonym">Physcomitrella patens</name>
    <dbReference type="NCBI Taxonomy" id="3218"/>
    <lineage>
        <taxon>Eukaryota</taxon>
        <taxon>Viridiplantae</taxon>
        <taxon>Streptophyta</taxon>
        <taxon>Embryophyta</taxon>
        <taxon>Bryophyta</taxon>
        <taxon>Bryophytina</taxon>
        <taxon>Bryopsida</taxon>
        <taxon>Funariidae</taxon>
        <taxon>Funariales</taxon>
        <taxon>Funariaceae</taxon>
        <taxon>Physcomitrium</taxon>
    </lineage>
</organism>
<dbReference type="Gene3D" id="3.40.50.300">
    <property type="entry name" value="P-loop containing nucleotide triphosphate hydrolases"/>
    <property type="match status" value="1"/>
</dbReference>
<reference evidence="3 5" key="1">
    <citation type="journal article" date="2008" name="Science">
        <title>The Physcomitrella genome reveals evolutionary insights into the conquest of land by plants.</title>
        <authorList>
            <person name="Rensing S."/>
            <person name="Lang D."/>
            <person name="Zimmer A."/>
            <person name="Terry A."/>
            <person name="Salamov A."/>
            <person name="Shapiro H."/>
            <person name="Nishiyama T."/>
            <person name="Perroud P.-F."/>
            <person name="Lindquist E."/>
            <person name="Kamisugi Y."/>
            <person name="Tanahashi T."/>
            <person name="Sakakibara K."/>
            <person name="Fujita T."/>
            <person name="Oishi K."/>
            <person name="Shin-I T."/>
            <person name="Kuroki Y."/>
            <person name="Toyoda A."/>
            <person name="Suzuki Y."/>
            <person name="Hashimoto A."/>
            <person name="Yamaguchi K."/>
            <person name="Sugano A."/>
            <person name="Kohara Y."/>
            <person name="Fujiyama A."/>
            <person name="Anterola A."/>
            <person name="Aoki S."/>
            <person name="Ashton N."/>
            <person name="Barbazuk W.B."/>
            <person name="Barker E."/>
            <person name="Bennetzen J."/>
            <person name="Bezanilla M."/>
            <person name="Blankenship R."/>
            <person name="Cho S.H."/>
            <person name="Dutcher S."/>
            <person name="Estelle M."/>
            <person name="Fawcett J.A."/>
            <person name="Gundlach H."/>
            <person name="Hanada K."/>
            <person name="Heyl A."/>
            <person name="Hicks K.A."/>
            <person name="Hugh J."/>
            <person name="Lohr M."/>
            <person name="Mayer K."/>
            <person name="Melkozernov A."/>
            <person name="Murata T."/>
            <person name="Nelson D."/>
            <person name="Pils B."/>
            <person name="Prigge M."/>
            <person name="Reiss B."/>
            <person name="Renner T."/>
            <person name="Rombauts S."/>
            <person name="Rushton P."/>
            <person name="Sanderfoot A."/>
            <person name="Schween G."/>
            <person name="Shiu S.-H."/>
            <person name="Stueber K."/>
            <person name="Theodoulou F.L."/>
            <person name="Tu H."/>
            <person name="Van de Peer Y."/>
            <person name="Verrier P.J."/>
            <person name="Waters E."/>
            <person name="Wood A."/>
            <person name="Yang L."/>
            <person name="Cove D."/>
            <person name="Cuming A."/>
            <person name="Hasebe M."/>
            <person name="Lucas S."/>
            <person name="Mishler D.B."/>
            <person name="Reski R."/>
            <person name="Grigoriev I."/>
            <person name="Quatrano R.S."/>
            <person name="Boore J.L."/>
        </authorList>
    </citation>
    <scope>NUCLEOTIDE SEQUENCE [LARGE SCALE GENOMIC DNA]</scope>
    <source>
        <strain evidence="4 5">cv. Gransden 2004</strain>
    </source>
</reference>
<feature type="compositionally biased region" description="Polar residues" evidence="1">
    <location>
        <begin position="283"/>
        <end position="293"/>
    </location>
</feature>
<sequence>MDREKHLPDCKWGASCYRKNPEHLREFRHPTSGTQANQSYEKTSTSQQSASAALATLTLQEGSIDTKNLVLLMLVGPPGAGKSTVCQKIVQIAVRPWKRICQDVISNGKPGSKQKCLKDAAAALSAGTSVLIDRCNIDVSQRKEFLQLAKDKGVESHALVLNIPVKECIKRASERVAHEGGLDGSNAAGIALRFARSRVPPSLEEGFVRVTYCRTDPEIENIVCVYSQLGFWDHLPLGVFGASVQEGKEKLKSVLQNKESSLKPTYDKQELRANSLTQISLQGPMNVAGSSRSNDGDGETKASVEEPTTGKSKDWYAAGARSLAFPSISTADFQFDHGKAADIILETAVEFHRKPKHAGLRLVFVDLSPSSDMLSRVSAKAAEAGLSSLQLLIYAGDITTLHTTGGPRCNFIANATNWRLKPGGGGVNAAIFKAGGYELEMATKAVVQTVEPGDAVAVPLPATSPLRRLQGVSHVIHVLGPNMNSQRPNSLAGDYKQGCDILRKAYRTLFEVFSSIALKDEKASSSPYKPLVERSTKQGSGQSSVAGGQSKTNGSSKAVTKNAFTLLMENAKRKVVGGVVESERKRERLSALEDDNRNDVDASAGSLKTHAVVGNRVEHSGEGSNTLSLMGSEFKLKKIDEARTSQQWSSWAQSLRNIALHPDKHSPTVLKISKDAVVISDKFAKSKKHLLVIARKDGLDSITDIGTQDLPILQHMHTLGETWAKQYIDEDPSLIFRLGYHWAPSMRQLHMHVISQDLDSPCLKNKKHWNSFTTGYFRDSQDVLAEVKEKGRVMPCPPEVEARFLSLELRCHRCRSAQPNIPRLKKHVATCKAPLECPFLITSGPAQ</sequence>
<gene>
    <name evidence="4" type="primary">LOC112288900</name>
    <name evidence="3" type="ORF">PHYPA_015185</name>
</gene>
<dbReference type="SUPFAM" id="SSF52949">
    <property type="entry name" value="Macro domain-like"/>
    <property type="match status" value="2"/>
</dbReference>
<dbReference type="Gramene" id="Pp3c11_18160V3.3">
    <property type="protein sequence ID" value="Pp3c11_18160V3.3"/>
    <property type="gene ID" value="Pp3c11_18160"/>
</dbReference>
<dbReference type="GeneID" id="112288900"/>
<feature type="compositionally biased region" description="Basic and acidic residues" evidence="1">
    <location>
        <begin position="294"/>
        <end position="304"/>
    </location>
</feature>
<dbReference type="FunFam" id="3.40.220.10:FF:000020">
    <property type="entry name" value="Transcription factor bHLH140"/>
    <property type="match status" value="1"/>
</dbReference>
<dbReference type="STRING" id="3218.A0A2K1JV50"/>
<dbReference type="Gene3D" id="3.30.428.10">
    <property type="entry name" value="HIT-like"/>
    <property type="match status" value="1"/>
</dbReference>
<dbReference type="OrthoDB" id="3512845at2759"/>
<dbReference type="GO" id="GO:0033699">
    <property type="term" value="F:DNA 5'-adenosine monophosphate hydrolase activity"/>
    <property type="evidence" value="ECO:0000318"/>
    <property type="project" value="GO_Central"/>
</dbReference>
<dbReference type="Gramene" id="Pp3c11_18160V3.1">
    <property type="protein sequence ID" value="Pp3c11_18160V3.1"/>
    <property type="gene ID" value="Pp3c11_18160"/>
</dbReference>
<feature type="region of interest" description="Disordered" evidence="1">
    <location>
        <begin position="283"/>
        <end position="311"/>
    </location>
</feature>
<feature type="compositionally biased region" description="Low complexity" evidence="1">
    <location>
        <begin position="538"/>
        <end position="550"/>
    </location>
</feature>
<dbReference type="Gene3D" id="3.40.220.10">
    <property type="entry name" value="Leucine Aminopeptidase, subunit E, domain 1"/>
    <property type="match status" value="2"/>
</dbReference>
<dbReference type="Proteomes" id="UP000006727">
    <property type="component" value="Chromosome 11"/>
</dbReference>
<dbReference type="FunFam" id="3.40.50.300:FF:002337">
    <property type="entry name" value="Transcription factor bHLH140"/>
    <property type="match status" value="1"/>
</dbReference>
<accession>A0A2K1JV50</accession>
<dbReference type="InterPro" id="IPR032566">
    <property type="entry name" value="Znf-C2HE"/>
</dbReference>
<dbReference type="GO" id="GO:1990165">
    <property type="term" value="F:single-strand break-containing DNA binding"/>
    <property type="evidence" value="ECO:0000318"/>
    <property type="project" value="GO_Central"/>
</dbReference>
<dbReference type="GO" id="GO:0030983">
    <property type="term" value="F:mismatched DNA binding"/>
    <property type="evidence" value="ECO:0000318"/>
    <property type="project" value="GO_Central"/>
</dbReference>
<dbReference type="SUPFAM" id="SSF52540">
    <property type="entry name" value="P-loop containing nucleoside triphosphate hydrolases"/>
    <property type="match status" value="1"/>
</dbReference>
<dbReference type="InterPro" id="IPR027417">
    <property type="entry name" value="P-loop_NTPase"/>
</dbReference>
<reference evidence="4" key="3">
    <citation type="submission" date="2020-12" db="UniProtKB">
        <authorList>
            <consortium name="EnsemblPlants"/>
        </authorList>
    </citation>
    <scope>IDENTIFICATION</scope>
</reference>
<dbReference type="FunFam" id="3.30.428.10:FF:000004">
    <property type="entry name" value="aprataxin isoform X2"/>
    <property type="match status" value="1"/>
</dbReference>
<dbReference type="EMBL" id="ABEU02000011">
    <property type="protein sequence ID" value="PNR45414.1"/>
    <property type="molecule type" value="Genomic_DNA"/>
</dbReference>
<name>A0A2K1JV50_PHYPA</name>
<dbReference type="EnsemblPlants" id="Pp3c11_18160V3.1">
    <property type="protein sequence ID" value="Pp3c11_18160V3.1"/>
    <property type="gene ID" value="Pp3c11_18160"/>
</dbReference>
<evidence type="ECO:0000313" key="5">
    <source>
        <dbReference type="Proteomes" id="UP000006727"/>
    </source>
</evidence>
<dbReference type="GO" id="GO:0003697">
    <property type="term" value="F:single-stranded DNA binding"/>
    <property type="evidence" value="ECO:0000318"/>
    <property type="project" value="GO_Central"/>
</dbReference>
<evidence type="ECO:0000313" key="3">
    <source>
        <dbReference type="EMBL" id="PNR45414.1"/>
    </source>
</evidence>
<dbReference type="SMART" id="SM00506">
    <property type="entry name" value="A1pp"/>
    <property type="match status" value="1"/>
</dbReference>
<dbReference type="OMA" id="QDFNSKH"/>
<dbReference type="Pfam" id="PF10283">
    <property type="entry name" value="zf-CCHH"/>
    <property type="match status" value="1"/>
</dbReference>
<dbReference type="InterPro" id="IPR043472">
    <property type="entry name" value="Macro_dom-like"/>
</dbReference>
<reference evidence="3 5" key="2">
    <citation type="journal article" date="2018" name="Plant J.">
        <title>The Physcomitrella patens chromosome-scale assembly reveals moss genome structure and evolution.</title>
        <authorList>
            <person name="Lang D."/>
            <person name="Ullrich K.K."/>
            <person name="Murat F."/>
            <person name="Fuchs J."/>
            <person name="Jenkins J."/>
            <person name="Haas F.B."/>
            <person name="Piednoel M."/>
            <person name="Gundlach H."/>
            <person name="Van Bel M."/>
            <person name="Meyberg R."/>
            <person name="Vives C."/>
            <person name="Morata J."/>
            <person name="Symeonidi A."/>
            <person name="Hiss M."/>
            <person name="Muchero W."/>
            <person name="Kamisugi Y."/>
            <person name="Saleh O."/>
            <person name="Blanc G."/>
            <person name="Decker E.L."/>
            <person name="van Gessel N."/>
            <person name="Grimwood J."/>
            <person name="Hayes R.D."/>
            <person name="Graham S.W."/>
            <person name="Gunter L.E."/>
            <person name="McDaniel S.F."/>
            <person name="Hoernstein S.N.W."/>
            <person name="Larsson A."/>
            <person name="Li F.W."/>
            <person name="Perroud P.F."/>
            <person name="Phillips J."/>
            <person name="Ranjan P."/>
            <person name="Rokshar D.S."/>
            <person name="Rothfels C.J."/>
            <person name="Schneider L."/>
            <person name="Shu S."/>
            <person name="Stevenson D.W."/>
            <person name="Thummler F."/>
            <person name="Tillich M."/>
            <person name="Villarreal Aguilar J.C."/>
            <person name="Widiez T."/>
            <person name="Wong G.K."/>
            <person name="Wymore A."/>
            <person name="Zhang Y."/>
            <person name="Zimmer A.D."/>
            <person name="Quatrano R.S."/>
            <person name="Mayer K.F.X."/>
            <person name="Goodstein D."/>
            <person name="Casacuberta J.M."/>
            <person name="Vandepoele K."/>
            <person name="Reski R."/>
            <person name="Cuming A.C."/>
            <person name="Tuskan G.A."/>
            <person name="Maumus F."/>
            <person name="Salse J."/>
            <person name="Schmutz J."/>
            <person name="Rensing S.A."/>
        </authorList>
    </citation>
    <scope>NUCLEOTIDE SEQUENCE [LARGE SCALE GENOMIC DNA]</scope>
    <source>
        <strain evidence="4 5">cv. Gransden 2004</strain>
    </source>
</reference>
<dbReference type="InterPro" id="IPR019406">
    <property type="entry name" value="APLF_PBZ"/>
</dbReference>
<dbReference type="GO" id="GO:0005634">
    <property type="term" value="C:nucleus"/>
    <property type="evidence" value="ECO:0000318"/>
    <property type="project" value="GO_Central"/>
</dbReference>
<dbReference type="Pfam" id="PF16278">
    <property type="entry name" value="zf-C2HE"/>
    <property type="match status" value="1"/>
</dbReference>
<dbReference type="GO" id="GO:0000012">
    <property type="term" value="P:single strand break repair"/>
    <property type="evidence" value="ECO:0000318"/>
    <property type="project" value="GO_Central"/>
</dbReference>
<evidence type="ECO:0000313" key="4">
    <source>
        <dbReference type="EnsemblPlants" id="Pp3c11_18160V3.1"/>
    </source>
</evidence>
<dbReference type="Pfam" id="PF11969">
    <property type="entry name" value="DcpS_C"/>
    <property type="match status" value="1"/>
</dbReference>
<dbReference type="SUPFAM" id="SSF54197">
    <property type="entry name" value="HIT-like"/>
    <property type="match status" value="1"/>
</dbReference>
<dbReference type="Pfam" id="PF01661">
    <property type="entry name" value="Macro"/>
    <property type="match status" value="1"/>
</dbReference>
<feature type="region of interest" description="Disordered" evidence="1">
    <location>
        <begin position="524"/>
        <end position="557"/>
    </location>
</feature>
<keyword evidence="5" id="KW-1185">Reference proteome</keyword>
<feature type="domain" description="Macro" evidence="2">
    <location>
        <begin position="378"/>
        <end position="596"/>
    </location>
</feature>
<dbReference type="RefSeq" id="XP_024389390.1">
    <property type="nucleotide sequence ID" value="XM_024533622.2"/>
</dbReference>
<dbReference type="EnsemblPlants" id="Pp3c11_18160V3.3">
    <property type="protein sequence ID" value="Pp3c11_18160V3.3"/>
    <property type="gene ID" value="Pp3c11_18160"/>
</dbReference>
<dbReference type="AlphaFoldDB" id="A0A2K1JV50"/>
<dbReference type="PROSITE" id="PS51154">
    <property type="entry name" value="MACRO"/>
    <property type="match status" value="1"/>
</dbReference>